<dbReference type="Gene3D" id="3.40.50.720">
    <property type="entry name" value="NAD(P)-binding Rossmann-like Domain"/>
    <property type="match status" value="1"/>
</dbReference>
<protein>
    <submittedName>
        <fullName evidence="1">SDR family NAD(P)-dependent oxidoreductase</fullName>
    </submittedName>
</protein>
<evidence type="ECO:0000313" key="2">
    <source>
        <dbReference type="Proteomes" id="UP000282002"/>
    </source>
</evidence>
<dbReference type="AlphaFoldDB" id="A0A3S8U7K9"/>
<proteinExistence type="predicted"/>
<dbReference type="Proteomes" id="UP000282002">
    <property type="component" value="Chromosome"/>
</dbReference>
<dbReference type="Pfam" id="PF00106">
    <property type="entry name" value="adh_short"/>
    <property type="match status" value="1"/>
</dbReference>
<dbReference type="CDD" id="cd05233">
    <property type="entry name" value="SDR_c"/>
    <property type="match status" value="1"/>
</dbReference>
<dbReference type="OrthoDB" id="5513072at2"/>
<gene>
    <name evidence="1" type="ORF">EI545_12360</name>
</gene>
<sequence>MTLPLAIIAGVGPGVGAAVALRFAGQGYRVAMIARDSVRLTAIAAPMIAGGATVTTHPADLSDHGAVRSVIATILAEHGRPSVLIWNAALWDETAALDIKVDEFDRQLRLGLTGAVTAIQAAAPAMAAGDGGTILLTGGGLALAPQYGAAVPVLTAVKSALRGFVYASAPSFAARNLRLGTVTIAGQVASGTAFDPEAISDAYWTMHTRADAVVEHVFDGR</sequence>
<name>A0A3S8U7K9_9RHOB</name>
<reference evidence="1 2" key="1">
    <citation type="submission" date="2018-12" db="EMBL/GenBank/DDBJ databases">
        <title>Complete genome sequencing of Tabrizicola sp. K13M18.</title>
        <authorList>
            <person name="Bae J.-W."/>
        </authorList>
    </citation>
    <scope>NUCLEOTIDE SEQUENCE [LARGE SCALE GENOMIC DNA]</scope>
    <source>
        <strain evidence="1 2">K13M18</strain>
    </source>
</reference>
<dbReference type="InterPro" id="IPR002347">
    <property type="entry name" value="SDR_fam"/>
</dbReference>
<evidence type="ECO:0000313" key="1">
    <source>
        <dbReference type="EMBL" id="AZL59557.1"/>
    </source>
</evidence>
<keyword evidence="2" id="KW-1185">Reference proteome</keyword>
<accession>A0A3S8U7K9</accession>
<dbReference type="PRINTS" id="PR00081">
    <property type="entry name" value="GDHRDH"/>
</dbReference>
<dbReference type="EMBL" id="CP034328">
    <property type="protein sequence ID" value="AZL59557.1"/>
    <property type="molecule type" value="Genomic_DNA"/>
</dbReference>
<dbReference type="PANTHER" id="PTHR43431:SF1">
    <property type="entry name" value="OS08G0476300 PROTEIN"/>
    <property type="match status" value="1"/>
</dbReference>
<dbReference type="SUPFAM" id="SSF51735">
    <property type="entry name" value="NAD(P)-binding Rossmann-fold domains"/>
    <property type="match status" value="1"/>
</dbReference>
<organism evidence="1 2">
    <name type="scientific">Tabrizicola piscis</name>
    <dbReference type="NCBI Taxonomy" id="2494374"/>
    <lineage>
        <taxon>Bacteria</taxon>
        <taxon>Pseudomonadati</taxon>
        <taxon>Pseudomonadota</taxon>
        <taxon>Alphaproteobacteria</taxon>
        <taxon>Rhodobacterales</taxon>
        <taxon>Paracoccaceae</taxon>
        <taxon>Tabrizicola</taxon>
    </lineage>
</organism>
<dbReference type="KEGG" id="taw:EI545_12360"/>
<dbReference type="RefSeq" id="WP_125325752.1">
    <property type="nucleotide sequence ID" value="NZ_CP034328.1"/>
</dbReference>
<dbReference type="PANTHER" id="PTHR43431">
    <property type="entry name" value="OXIDOREDUCTASE, SHORT CHAIN DEHYDROGENASE/REDUCTASE FAMILY (AFU_ORTHOLOGUE AFUA_5G14000)"/>
    <property type="match status" value="1"/>
</dbReference>
<dbReference type="InterPro" id="IPR036291">
    <property type="entry name" value="NAD(P)-bd_dom_sf"/>
</dbReference>